<dbReference type="EMBL" id="CP036291">
    <property type="protein sequence ID" value="QDU86859.1"/>
    <property type="molecule type" value="Genomic_DNA"/>
</dbReference>
<dbReference type="Gene3D" id="3.40.50.720">
    <property type="entry name" value="NAD(P)-binding Rossmann-like Domain"/>
    <property type="match status" value="1"/>
</dbReference>
<evidence type="ECO:0000256" key="1">
    <source>
        <dbReference type="ARBA" id="ARBA00006484"/>
    </source>
</evidence>
<gene>
    <name evidence="3" type="primary">yueD</name>
    <name evidence="3" type="ORF">Pla175_02120</name>
</gene>
<dbReference type="OrthoDB" id="9775296at2"/>
<dbReference type="InterPro" id="IPR002347">
    <property type="entry name" value="SDR_fam"/>
</dbReference>
<dbReference type="KEGG" id="pnd:Pla175_02120"/>
<evidence type="ECO:0000313" key="4">
    <source>
        <dbReference type="Proteomes" id="UP000317429"/>
    </source>
</evidence>
<sequence>METLPTFIVTGATQGIGRAVATALSARGRAVVAVGRSQERLASLQAQCGPRLTALGADLSTAAGVERVAACLPPAVEVAGIVHAAGSLVPLEPYERIDPDALAEHFRIHVGAPIALYQALSRDHAIRRMAFVDSYSASAVRIGWSAYSIVKAGAQMAARCAREELARTRSFRVFPGAVNTQIVATVLASQTETAAAFAGIIERGELAEPDEAAGFIVWLLLDAPDDLLSSRDAFDYNNPADRGLSSQPHPPGKPDA</sequence>
<dbReference type="RefSeq" id="WP_145280465.1">
    <property type="nucleotide sequence ID" value="NZ_CP036291.1"/>
</dbReference>
<organism evidence="3 4">
    <name type="scientific">Pirellulimonas nuda</name>
    <dbReference type="NCBI Taxonomy" id="2528009"/>
    <lineage>
        <taxon>Bacteria</taxon>
        <taxon>Pseudomonadati</taxon>
        <taxon>Planctomycetota</taxon>
        <taxon>Planctomycetia</taxon>
        <taxon>Pirellulales</taxon>
        <taxon>Lacipirellulaceae</taxon>
        <taxon>Pirellulimonas</taxon>
    </lineage>
</organism>
<name>A0A518D5W7_9BACT</name>
<dbReference type="SUPFAM" id="SSF51735">
    <property type="entry name" value="NAD(P)-binding Rossmann-fold domains"/>
    <property type="match status" value="1"/>
</dbReference>
<dbReference type="AlphaFoldDB" id="A0A518D5W7"/>
<comment type="similarity">
    <text evidence="1">Belongs to the short-chain dehydrogenases/reductases (SDR) family.</text>
</comment>
<protein>
    <submittedName>
        <fullName evidence="3">Benzil reductase ((S)-benzoin forming)</fullName>
        <ecNumber evidence="3">1.1.1.320</ecNumber>
    </submittedName>
</protein>
<dbReference type="Pfam" id="PF00106">
    <property type="entry name" value="adh_short"/>
    <property type="match status" value="1"/>
</dbReference>
<dbReference type="PANTHER" id="PTHR43008:SF8">
    <property type="entry name" value="BENZIL REDUCTASE ((S)-BENZOIN FORMING) IRC24"/>
    <property type="match status" value="1"/>
</dbReference>
<dbReference type="PRINTS" id="PR00081">
    <property type="entry name" value="GDHRDH"/>
</dbReference>
<dbReference type="EC" id="1.1.1.320" evidence="3"/>
<evidence type="ECO:0000256" key="2">
    <source>
        <dbReference type="ARBA" id="ARBA00023002"/>
    </source>
</evidence>
<dbReference type="Proteomes" id="UP000317429">
    <property type="component" value="Chromosome"/>
</dbReference>
<dbReference type="GO" id="GO:0050664">
    <property type="term" value="F:oxidoreductase activity, acting on NAD(P)H, oxygen as acceptor"/>
    <property type="evidence" value="ECO:0007669"/>
    <property type="project" value="TreeGrafter"/>
</dbReference>
<dbReference type="InterPro" id="IPR036291">
    <property type="entry name" value="NAD(P)-bd_dom_sf"/>
</dbReference>
<keyword evidence="4" id="KW-1185">Reference proteome</keyword>
<dbReference type="PANTHER" id="PTHR43008">
    <property type="entry name" value="BENZIL REDUCTASE"/>
    <property type="match status" value="1"/>
</dbReference>
<accession>A0A518D5W7</accession>
<proteinExistence type="inferred from homology"/>
<evidence type="ECO:0000313" key="3">
    <source>
        <dbReference type="EMBL" id="QDU86859.1"/>
    </source>
</evidence>
<reference evidence="3 4" key="1">
    <citation type="submission" date="2019-02" db="EMBL/GenBank/DDBJ databases">
        <title>Deep-cultivation of Planctomycetes and their phenomic and genomic characterization uncovers novel biology.</title>
        <authorList>
            <person name="Wiegand S."/>
            <person name="Jogler M."/>
            <person name="Boedeker C."/>
            <person name="Pinto D."/>
            <person name="Vollmers J."/>
            <person name="Rivas-Marin E."/>
            <person name="Kohn T."/>
            <person name="Peeters S.H."/>
            <person name="Heuer A."/>
            <person name="Rast P."/>
            <person name="Oberbeckmann S."/>
            <person name="Bunk B."/>
            <person name="Jeske O."/>
            <person name="Meyerdierks A."/>
            <person name="Storesund J.E."/>
            <person name="Kallscheuer N."/>
            <person name="Luecker S."/>
            <person name="Lage O.M."/>
            <person name="Pohl T."/>
            <person name="Merkel B.J."/>
            <person name="Hornburger P."/>
            <person name="Mueller R.-W."/>
            <person name="Bruemmer F."/>
            <person name="Labrenz M."/>
            <person name="Spormann A.M."/>
            <person name="Op den Camp H."/>
            <person name="Overmann J."/>
            <person name="Amann R."/>
            <person name="Jetten M.S.M."/>
            <person name="Mascher T."/>
            <person name="Medema M.H."/>
            <person name="Devos D.P."/>
            <person name="Kaster A.-K."/>
            <person name="Ovreas L."/>
            <person name="Rohde M."/>
            <person name="Galperin M.Y."/>
            <person name="Jogler C."/>
        </authorList>
    </citation>
    <scope>NUCLEOTIDE SEQUENCE [LARGE SCALE GENOMIC DNA]</scope>
    <source>
        <strain evidence="3 4">Pla175</strain>
    </source>
</reference>
<keyword evidence="2 3" id="KW-0560">Oxidoreductase</keyword>